<dbReference type="SUPFAM" id="SSF50621">
    <property type="entry name" value="Alanine racemase C-terminal domain-like"/>
    <property type="match status" value="1"/>
</dbReference>
<dbReference type="Proteomes" id="UP000467132">
    <property type="component" value="Unassembled WGS sequence"/>
</dbReference>
<dbReference type="OrthoDB" id="9802241at2"/>
<dbReference type="PRINTS" id="PR01179">
    <property type="entry name" value="ODADCRBXLASE"/>
</dbReference>
<comment type="pathway">
    <text evidence="5 8">Amino-acid biosynthesis; L-lysine biosynthesis via DAP pathway; L-lysine from DL-2,6-diaminopimelate: step 1/1.</text>
</comment>
<dbReference type="InterPro" id="IPR002986">
    <property type="entry name" value="DAP_deCOOHase_LysA"/>
</dbReference>
<dbReference type="InterPro" id="IPR022644">
    <property type="entry name" value="De-COase2_N"/>
</dbReference>
<keyword evidence="5" id="KW-0028">Amino-acid biosynthesis</keyword>
<evidence type="ECO:0000256" key="6">
    <source>
        <dbReference type="NCBIfam" id="TIGR01048"/>
    </source>
</evidence>
<feature type="binding site" evidence="5">
    <location>
        <position position="325"/>
    </location>
    <ligand>
        <name>substrate</name>
    </ligand>
</feature>
<evidence type="ECO:0000256" key="4">
    <source>
        <dbReference type="ARBA" id="ARBA00023239"/>
    </source>
</evidence>
<evidence type="ECO:0000313" key="10">
    <source>
        <dbReference type="EMBL" id="NBI06542.1"/>
    </source>
</evidence>
<protein>
    <recommendedName>
        <fullName evidence="5 6">Diaminopimelate decarboxylase</fullName>
        <shortName evidence="5">DAP decarboxylase</shortName>
        <shortName evidence="5">DAPDC</shortName>
        <ecNumber evidence="5 6">4.1.1.20</ecNumber>
    </recommendedName>
</protein>
<feature type="binding site" evidence="5">
    <location>
        <position position="243"/>
    </location>
    <ligand>
        <name>pyridoxal 5'-phosphate</name>
        <dbReference type="ChEBI" id="CHEBI:597326"/>
    </ligand>
</feature>
<dbReference type="NCBIfam" id="TIGR01048">
    <property type="entry name" value="lysA"/>
    <property type="match status" value="1"/>
</dbReference>
<feature type="binding site" evidence="5">
    <location>
        <position position="385"/>
    </location>
    <ligand>
        <name>substrate</name>
    </ligand>
</feature>
<dbReference type="GO" id="GO:0030170">
    <property type="term" value="F:pyridoxal phosphate binding"/>
    <property type="evidence" value="ECO:0007669"/>
    <property type="project" value="UniProtKB-UniRule"/>
</dbReference>
<dbReference type="FunFam" id="3.20.20.10:FF:000003">
    <property type="entry name" value="Diaminopimelate decarboxylase"/>
    <property type="match status" value="1"/>
</dbReference>
<reference evidence="10 11" key="1">
    <citation type="submission" date="2018-08" db="EMBL/GenBank/DDBJ databases">
        <title>Murine metabolic-syndrome-specific gut microbial biobank.</title>
        <authorList>
            <person name="Liu C."/>
        </authorList>
    </citation>
    <scope>NUCLEOTIDE SEQUENCE [LARGE SCALE GENOMIC DNA]</scope>
    <source>
        <strain evidence="10 11">583</strain>
    </source>
</reference>
<dbReference type="PANTHER" id="PTHR43727">
    <property type="entry name" value="DIAMINOPIMELATE DECARBOXYLASE"/>
    <property type="match status" value="1"/>
</dbReference>
<sequence length="435" mass="49188">MKTDNKQKYLYIEGCNSISLAKKYGTPLYILSQRKIEERCIKIKDVFSNKFENTSAFYASKAFLTMAMCKIIEKQGLGLDVVSGGELYTALKAEFPTSNILFHGNNKSYEELSLAIENNISRIIVDNIYELKLIEEISSELHKKTNILFRLTPGVTSITHKHIDTGRKDSKFGIPLEIDTILEAVKVALDSNNINLKGFHFHLGSQLFDNITYLKAIDIVFELIKFLKDDINFTTEELNTGGGYGVSYQKKEIEKPLEYFIESIMERVYKNCNEYKLIIPKVSIEPGRWIVAHAGTTLYTIGNIKEISGIRTYAAIDGGMTDNPRPSLYGAKYFGEIANKIDQEKKYKVTISGKCCESGDILIEDLDVPKITPGDILAVYSTGAYNFSMASNYNKNIRPAVVLVKDGESEIIVERQSYEDLLRGERLPKEFKNLK</sequence>
<keyword evidence="2 5" id="KW-0210">Decarboxylase</keyword>
<comment type="similarity">
    <text evidence="5">Belongs to the Orn/Lys/Arg decarboxylase class-II family. LysA subfamily.</text>
</comment>
<dbReference type="UniPathway" id="UPA00034">
    <property type="reaction ID" value="UER00027"/>
</dbReference>
<comment type="function">
    <text evidence="5">Specifically catalyzes the decarboxylation of meso-diaminopimelate (meso-DAP) to L-lysine.</text>
</comment>
<keyword evidence="5 8" id="KW-0457">Lysine biosynthesis</keyword>
<dbReference type="Gene3D" id="2.40.37.10">
    <property type="entry name" value="Lyase, Ornithine Decarboxylase, Chain A, domain 1"/>
    <property type="match status" value="1"/>
</dbReference>
<dbReference type="InterPro" id="IPR000183">
    <property type="entry name" value="Orn/DAP/Arg_de-COase"/>
</dbReference>
<feature type="modified residue" description="N6-(pyridoxal phosphate)lysine" evidence="5 7">
    <location>
        <position position="61"/>
    </location>
</feature>
<name>A0A845QZE2_9CLOT</name>
<feature type="domain" description="Orn/DAP/Arg decarboxylase 2 N-terminal" evidence="9">
    <location>
        <begin position="34"/>
        <end position="292"/>
    </location>
</feature>
<evidence type="ECO:0000313" key="11">
    <source>
        <dbReference type="Proteomes" id="UP000467132"/>
    </source>
</evidence>
<evidence type="ECO:0000256" key="8">
    <source>
        <dbReference type="RuleBase" id="RU003738"/>
    </source>
</evidence>
<proteinExistence type="inferred from homology"/>
<dbReference type="HAMAP" id="MF_02120">
    <property type="entry name" value="LysA"/>
    <property type="match status" value="1"/>
</dbReference>
<comment type="catalytic activity">
    <reaction evidence="5 8">
        <text>meso-2,6-diaminopimelate + H(+) = L-lysine + CO2</text>
        <dbReference type="Rhea" id="RHEA:15101"/>
        <dbReference type="ChEBI" id="CHEBI:15378"/>
        <dbReference type="ChEBI" id="CHEBI:16526"/>
        <dbReference type="ChEBI" id="CHEBI:32551"/>
        <dbReference type="ChEBI" id="CHEBI:57791"/>
        <dbReference type="EC" id="4.1.1.20"/>
    </reaction>
</comment>
<dbReference type="GO" id="GO:0008836">
    <property type="term" value="F:diaminopimelate decarboxylase activity"/>
    <property type="evidence" value="ECO:0007669"/>
    <property type="project" value="UniProtKB-UniRule"/>
</dbReference>
<comment type="caution">
    <text evidence="10">The sequence shown here is derived from an EMBL/GenBank/DDBJ whole genome shotgun (WGS) entry which is preliminary data.</text>
</comment>
<dbReference type="RefSeq" id="WP_160197016.1">
    <property type="nucleotide sequence ID" value="NZ_QXXA01000006.1"/>
</dbReference>
<keyword evidence="11" id="KW-1185">Reference proteome</keyword>
<dbReference type="InterPro" id="IPR029066">
    <property type="entry name" value="PLP-binding_barrel"/>
</dbReference>
<feature type="active site" description="Proton donor" evidence="7">
    <location>
        <position position="356"/>
    </location>
</feature>
<evidence type="ECO:0000256" key="7">
    <source>
        <dbReference type="PIRSR" id="PIRSR600183-50"/>
    </source>
</evidence>
<evidence type="ECO:0000256" key="3">
    <source>
        <dbReference type="ARBA" id="ARBA00022898"/>
    </source>
</evidence>
<dbReference type="InterPro" id="IPR009006">
    <property type="entry name" value="Ala_racemase/Decarboxylase_C"/>
</dbReference>
<dbReference type="AlphaFoldDB" id="A0A845QZE2"/>
<dbReference type="PANTHER" id="PTHR43727:SF2">
    <property type="entry name" value="GROUP IV DECARBOXYLASE"/>
    <property type="match status" value="1"/>
</dbReference>
<feature type="binding site" evidence="5">
    <location>
        <position position="329"/>
    </location>
    <ligand>
        <name>substrate</name>
    </ligand>
</feature>
<feature type="binding site" evidence="5">
    <location>
        <position position="385"/>
    </location>
    <ligand>
        <name>pyridoxal 5'-phosphate</name>
        <dbReference type="ChEBI" id="CHEBI:597326"/>
    </ligand>
</feature>
<feature type="binding site" evidence="5">
    <location>
        <position position="357"/>
    </location>
    <ligand>
        <name>substrate</name>
    </ligand>
</feature>
<evidence type="ECO:0000259" key="9">
    <source>
        <dbReference type="Pfam" id="PF02784"/>
    </source>
</evidence>
<dbReference type="CDD" id="cd06828">
    <property type="entry name" value="PLPDE_III_DapDC"/>
    <property type="match status" value="1"/>
</dbReference>
<comment type="subunit">
    <text evidence="5">Homodimer.</text>
</comment>
<organism evidence="10 11">
    <name type="scientific">Senegalia massiliensis</name>
    <dbReference type="NCBI Taxonomy" id="1720316"/>
    <lineage>
        <taxon>Bacteria</taxon>
        <taxon>Bacillati</taxon>
        <taxon>Bacillota</taxon>
        <taxon>Clostridia</taxon>
        <taxon>Eubacteriales</taxon>
        <taxon>Clostridiaceae</taxon>
        <taxon>Senegalia</taxon>
    </lineage>
</organism>
<dbReference type="SUPFAM" id="SSF51419">
    <property type="entry name" value="PLP-binding barrel"/>
    <property type="match status" value="1"/>
</dbReference>
<dbReference type="Gene3D" id="3.20.20.10">
    <property type="entry name" value="Alanine racemase"/>
    <property type="match status" value="1"/>
</dbReference>
<keyword evidence="4 5" id="KW-0456">Lyase</keyword>
<feature type="binding site" evidence="5">
    <location>
        <begin position="285"/>
        <end position="288"/>
    </location>
    <ligand>
        <name>pyridoxal 5'-phosphate</name>
        <dbReference type="ChEBI" id="CHEBI:597326"/>
    </ligand>
</feature>
<evidence type="ECO:0000256" key="1">
    <source>
        <dbReference type="ARBA" id="ARBA00001933"/>
    </source>
</evidence>
<dbReference type="PRINTS" id="PR01181">
    <property type="entry name" value="DAPDCRBXLASE"/>
</dbReference>
<dbReference type="EC" id="4.1.1.20" evidence="5 6"/>
<keyword evidence="3 5" id="KW-0663">Pyridoxal phosphate</keyword>
<dbReference type="GO" id="GO:0009089">
    <property type="term" value="P:lysine biosynthetic process via diaminopimelate"/>
    <property type="evidence" value="ECO:0007669"/>
    <property type="project" value="UniProtKB-UniRule"/>
</dbReference>
<gene>
    <name evidence="5 10" type="primary">lysA</name>
    <name evidence="10" type="ORF">D3Z33_06650</name>
</gene>
<feature type="binding site" evidence="5">
    <location>
        <position position="288"/>
    </location>
    <ligand>
        <name>substrate</name>
    </ligand>
</feature>
<evidence type="ECO:0000256" key="2">
    <source>
        <dbReference type="ARBA" id="ARBA00022793"/>
    </source>
</evidence>
<accession>A0A845QZE2</accession>
<comment type="cofactor">
    <cofactor evidence="1 5 7 8">
        <name>pyridoxal 5'-phosphate</name>
        <dbReference type="ChEBI" id="CHEBI:597326"/>
    </cofactor>
</comment>
<evidence type="ECO:0000256" key="5">
    <source>
        <dbReference type="HAMAP-Rule" id="MF_02120"/>
    </source>
</evidence>
<dbReference type="EMBL" id="QXXA01000006">
    <property type="protein sequence ID" value="NBI06542.1"/>
    <property type="molecule type" value="Genomic_DNA"/>
</dbReference>
<dbReference type="Pfam" id="PF02784">
    <property type="entry name" value="Orn_Arg_deC_N"/>
    <property type="match status" value="1"/>
</dbReference>